<dbReference type="PANTHER" id="PTHR13887:SF41">
    <property type="entry name" value="THIOREDOXIN SUPERFAMILY PROTEIN"/>
    <property type="match status" value="1"/>
</dbReference>
<dbReference type="EMBL" id="KQ964330">
    <property type="protein sequence ID" value="KXJ84793.1"/>
    <property type="molecule type" value="Genomic_DNA"/>
</dbReference>
<dbReference type="OrthoDB" id="1930760at2759"/>
<evidence type="ECO:0000313" key="3">
    <source>
        <dbReference type="Proteomes" id="UP000070501"/>
    </source>
</evidence>
<dbReference type="Gene3D" id="3.40.30.10">
    <property type="entry name" value="Glutaredoxin"/>
    <property type="match status" value="1"/>
</dbReference>
<accession>A0A136IIL8</accession>
<organism evidence="2 3">
    <name type="scientific">Microdochium bolleyi</name>
    <dbReference type="NCBI Taxonomy" id="196109"/>
    <lineage>
        <taxon>Eukaryota</taxon>
        <taxon>Fungi</taxon>
        <taxon>Dikarya</taxon>
        <taxon>Ascomycota</taxon>
        <taxon>Pezizomycotina</taxon>
        <taxon>Sordariomycetes</taxon>
        <taxon>Xylariomycetidae</taxon>
        <taxon>Xylariales</taxon>
        <taxon>Microdochiaceae</taxon>
        <taxon>Microdochium</taxon>
    </lineage>
</organism>
<dbReference type="SUPFAM" id="SSF52833">
    <property type="entry name" value="Thioredoxin-like"/>
    <property type="match status" value="1"/>
</dbReference>
<dbReference type="InParanoid" id="A0A136IIL8"/>
<name>A0A136IIL8_9PEZI</name>
<evidence type="ECO:0000313" key="2">
    <source>
        <dbReference type="EMBL" id="KXJ84793.1"/>
    </source>
</evidence>
<protein>
    <submittedName>
        <fullName evidence="2">Thioredoxin-like protein</fullName>
    </submittedName>
</protein>
<dbReference type="AlphaFoldDB" id="A0A136IIL8"/>
<keyword evidence="3" id="KW-1185">Reference proteome</keyword>
<feature type="compositionally biased region" description="Polar residues" evidence="1">
    <location>
        <begin position="14"/>
        <end position="31"/>
    </location>
</feature>
<evidence type="ECO:0000256" key="1">
    <source>
        <dbReference type="SAM" id="MobiDB-lite"/>
    </source>
</evidence>
<dbReference type="Proteomes" id="UP000070501">
    <property type="component" value="Unassembled WGS sequence"/>
</dbReference>
<feature type="region of interest" description="Disordered" evidence="1">
    <location>
        <begin position="1"/>
        <end position="31"/>
    </location>
</feature>
<feature type="compositionally biased region" description="Basic and acidic residues" evidence="1">
    <location>
        <begin position="1"/>
        <end position="12"/>
    </location>
</feature>
<dbReference type="InterPro" id="IPR036249">
    <property type="entry name" value="Thioredoxin-like_sf"/>
</dbReference>
<reference evidence="3" key="1">
    <citation type="submission" date="2016-02" db="EMBL/GenBank/DDBJ databases">
        <title>Draft genome sequence of Microdochium bolleyi, a fungal endophyte of beachgrass.</title>
        <authorList>
            <consortium name="DOE Joint Genome Institute"/>
            <person name="David A.S."/>
            <person name="May G."/>
            <person name="Haridas S."/>
            <person name="Lim J."/>
            <person name="Wang M."/>
            <person name="Labutti K."/>
            <person name="Lipzen A."/>
            <person name="Barry K."/>
            <person name="Grigoriev I.V."/>
        </authorList>
    </citation>
    <scope>NUCLEOTIDE SEQUENCE [LARGE SCALE GENOMIC DNA]</scope>
    <source>
        <strain evidence="3">J235TASD1</strain>
    </source>
</reference>
<gene>
    <name evidence="2" type="ORF">Micbo1qcDRAFT_154673</name>
</gene>
<sequence>MSSLRDLLHPTDESPFSSPGSVNTPIPGKSASSTPITYLTIEYILDTICPHCYIGLRNLESAITTYRNRHPDVEFEVVCTPFILDPALYKPGKLVLGVTSAPMISTFHALSLGDINFRNLVASSPYTMPSPVMLPQARGQNLQLSLALALCRGYFEHDLNIYDRSALVDVAVRVLGLSEVEIRSCLQSEEWGRLVEVLSIEGSARIELPGTTASAPAMIFQNQYLHAGWTQTDALLGIFDDLRKGRSPRRAAPAATR</sequence>
<proteinExistence type="predicted"/>
<dbReference type="PANTHER" id="PTHR13887">
    <property type="entry name" value="GLUTATHIONE S-TRANSFERASE KAPPA"/>
    <property type="match status" value="1"/>
</dbReference>